<organism evidence="5 6">
    <name type="scientific">Levilactobacillus brevis KB290</name>
    <dbReference type="NCBI Taxonomy" id="1001583"/>
    <lineage>
        <taxon>Bacteria</taxon>
        <taxon>Bacillati</taxon>
        <taxon>Bacillota</taxon>
        <taxon>Bacilli</taxon>
        <taxon>Lactobacillales</taxon>
        <taxon>Lactobacillaceae</taxon>
        <taxon>Levilactobacillus</taxon>
    </lineage>
</organism>
<dbReference type="InterPro" id="IPR035326">
    <property type="entry name" value="Beta_sandwich_Seath"/>
</dbReference>
<dbReference type="Gene3D" id="3.30.360.90">
    <property type="match status" value="1"/>
</dbReference>
<accession>M5AG20</accession>
<dbReference type="InterPro" id="IPR035089">
    <property type="entry name" value="Phage_sheath_subtilisin"/>
</dbReference>
<reference evidence="5 6" key="1">
    <citation type="journal article" date="2013" name="PLoS ONE">
        <title>Genomic Analysis by Deep Sequencing of the Probiotic Lactobacillus brevis KB290 Harboring Nine Plasmids Reveals Genomic Stability.</title>
        <authorList>
            <person name="Fukao M."/>
            <person name="Oshima K."/>
            <person name="Morita H."/>
            <person name="Toh H."/>
            <person name="Suda W."/>
            <person name="Kim S.W."/>
            <person name="Suzuki S."/>
            <person name="Yakabe T."/>
            <person name="Hattori M."/>
            <person name="Yajima N."/>
        </authorList>
    </citation>
    <scope>NUCLEOTIDE SEQUENCE [LARGE SCALE GENOMIC DNA]</scope>
    <source>
        <strain evidence="5 6">KB290</strain>
    </source>
</reference>
<dbReference type="EMBL" id="AP012167">
    <property type="protein sequence ID" value="BAN07779.1"/>
    <property type="molecule type" value="Genomic_DNA"/>
</dbReference>
<dbReference type="AlphaFoldDB" id="M5AG20"/>
<dbReference type="HOGENOM" id="CLU_049440_0_0_9"/>
<evidence type="ECO:0000259" key="3">
    <source>
        <dbReference type="Pfam" id="PF17481"/>
    </source>
</evidence>
<dbReference type="Pfam" id="PF17482">
    <property type="entry name" value="Phage_sheath_1C"/>
    <property type="match status" value="1"/>
</dbReference>
<feature type="domain" description="Phage tail sheath protein-like beta-sandwich" evidence="3">
    <location>
        <begin position="91"/>
        <end position="185"/>
    </location>
</feature>
<dbReference type="InterPro" id="IPR020287">
    <property type="entry name" value="Tail_sheath_C"/>
</dbReference>
<comment type="similarity">
    <text evidence="1">Belongs to the myoviridae tail sheath protein family.</text>
</comment>
<dbReference type="Pfam" id="PF04984">
    <property type="entry name" value="Phage_sheath_1"/>
    <property type="match status" value="1"/>
</dbReference>
<dbReference type="Gene3D" id="3.30.1370.220">
    <property type="match status" value="1"/>
</dbReference>
<dbReference type="Gene3D" id="3.40.50.11790">
    <property type="match status" value="1"/>
</dbReference>
<dbReference type="Pfam" id="PF17481">
    <property type="entry name" value="Phage_sheath_domII"/>
    <property type="match status" value="1"/>
</dbReference>
<proteinExistence type="inferred from homology"/>
<dbReference type="Gene3D" id="3.30.1490.360">
    <property type="match status" value="1"/>
</dbReference>
<protein>
    <submittedName>
        <fullName evidence="5">Phage-like element PBSX protein xkdK</fullName>
    </submittedName>
</protein>
<feature type="domain" description="Tail sheath protein C-terminal" evidence="4">
    <location>
        <begin position="372"/>
        <end position="472"/>
    </location>
</feature>
<dbReference type="Gene3D" id="2.60.40.4290">
    <property type="match status" value="1"/>
</dbReference>
<evidence type="ECO:0000313" key="6">
    <source>
        <dbReference type="Proteomes" id="UP000012042"/>
    </source>
</evidence>
<gene>
    <name evidence="5" type="ORF">LVISKB_2144</name>
</gene>
<dbReference type="Proteomes" id="UP000012042">
    <property type="component" value="Chromosome"/>
</dbReference>
<dbReference type="PATRIC" id="fig|1001583.3.peg.2125"/>
<evidence type="ECO:0000259" key="2">
    <source>
        <dbReference type="Pfam" id="PF04984"/>
    </source>
</evidence>
<evidence type="ECO:0000256" key="1">
    <source>
        <dbReference type="ARBA" id="ARBA00008005"/>
    </source>
</evidence>
<evidence type="ECO:0000259" key="4">
    <source>
        <dbReference type="Pfam" id="PF17482"/>
    </source>
</evidence>
<dbReference type="KEGG" id="lbk:LVISKB_2144"/>
<sequence>MAGGIWTAQNKRRPGAYINTKGAPQAQPDTTLGRTLLIGSADLGWGPNGVVEVDNTTDFRSVLGTTLDDTRLIPLRETLKGALTVLYLNQNDGEKAKVEDAKLPWNFTAKYAGTVGNTLTVTVEKDPNDETLVTVKTLLGTTMVDEQIIRTTTASGLESNDYVNVTFTGDSTEPVGEVTVSDGGADFSAEAGKAKLDALAASTSYTLTGGTTKASDVTENLNDVLATENYNVVTTAGFAADNNIHSLVVAAVKRLRDEEGYKVRAVVPMMEGASKYDHEAISVVNNGVELVDGSILTATQAAGWFAGASSAADAGTSLTYTVYPDAINAAPKRTNEQTVNALNAGQIVFTTLRNGSVTVEQDINSLVSITDDKPNAFQKNRVIRTLDTIATNTMETFQSQFLGKINNDSTGRSLFKANRVSYLKDLSDSTVIQPVDATDLSVEPGEDRDSIFVTLGVTPIDAMEKLYMTIFVN</sequence>
<name>M5AG20_LEVBR</name>
<evidence type="ECO:0000313" key="5">
    <source>
        <dbReference type="EMBL" id="BAN07779.1"/>
    </source>
</evidence>
<dbReference type="RefSeq" id="WP_015474420.1">
    <property type="nucleotide sequence ID" value="NC_020819.1"/>
</dbReference>
<feature type="domain" description="Tail sheath protein subtilisin-like" evidence="2">
    <location>
        <begin position="223"/>
        <end position="365"/>
    </location>
</feature>